<proteinExistence type="predicted"/>
<dbReference type="PANTHER" id="PTHR31424:SF5">
    <property type="entry name" value="APPLE DOMAIN-CONTAINING PROTEIN"/>
    <property type="match status" value="1"/>
</dbReference>
<comment type="caution">
    <text evidence="1">The sequence shown here is derived from an EMBL/GenBank/DDBJ whole genome shotgun (WGS) entry which is preliminary data.</text>
</comment>
<evidence type="ECO:0000313" key="2">
    <source>
        <dbReference type="Proteomes" id="UP000225706"/>
    </source>
</evidence>
<dbReference type="PANTHER" id="PTHR31424">
    <property type="entry name" value="PROTEIN CBG23806"/>
    <property type="match status" value="1"/>
</dbReference>
<organism evidence="1 2">
    <name type="scientific">Stylophora pistillata</name>
    <name type="common">Smooth cauliflower coral</name>
    <dbReference type="NCBI Taxonomy" id="50429"/>
    <lineage>
        <taxon>Eukaryota</taxon>
        <taxon>Metazoa</taxon>
        <taxon>Cnidaria</taxon>
        <taxon>Anthozoa</taxon>
        <taxon>Hexacorallia</taxon>
        <taxon>Scleractinia</taxon>
        <taxon>Astrocoeniina</taxon>
        <taxon>Pocilloporidae</taxon>
        <taxon>Stylophora</taxon>
    </lineage>
</organism>
<reference evidence="2" key="1">
    <citation type="journal article" date="2017" name="bioRxiv">
        <title>Comparative analysis of the genomes of Stylophora pistillata and Acropora digitifera provides evidence for extensive differences between species of corals.</title>
        <authorList>
            <person name="Voolstra C.R."/>
            <person name="Li Y."/>
            <person name="Liew Y.J."/>
            <person name="Baumgarten S."/>
            <person name="Zoccola D."/>
            <person name="Flot J.-F."/>
            <person name="Tambutte S."/>
            <person name="Allemand D."/>
            <person name="Aranda M."/>
        </authorList>
    </citation>
    <scope>NUCLEOTIDE SEQUENCE [LARGE SCALE GENOMIC DNA]</scope>
</reference>
<dbReference type="Proteomes" id="UP000225706">
    <property type="component" value="Unassembled WGS sequence"/>
</dbReference>
<dbReference type="OrthoDB" id="5989905at2759"/>
<dbReference type="EMBL" id="LSMT01000474">
    <property type="protein sequence ID" value="PFX17417.1"/>
    <property type="molecule type" value="Genomic_DNA"/>
</dbReference>
<evidence type="ECO:0000313" key="1">
    <source>
        <dbReference type="EMBL" id="PFX17417.1"/>
    </source>
</evidence>
<protein>
    <submittedName>
        <fullName evidence="1">Uncharacterized protein</fullName>
    </submittedName>
</protein>
<dbReference type="AlphaFoldDB" id="A0A2B4RM52"/>
<accession>A0A2B4RM52</accession>
<sequence length="199" mass="23219">MAVFNILAEDRHSFEYQYTLALCNGKEDYEELKECLGEMFKEIEAVKSEGIAGRLEVLGPCLWAEFSLLKIFCIWCFCTKDKINDLDVEEWPSERDLADGDRLAKKSTTDGRKGCKQPPLLKIPFPFVVLDTLHMFLRIMVRLFHQVIEAVANKECEEVLTAEMATIKVEFKFFEEFNQLAEKYERKWTALEANNYKLH</sequence>
<name>A0A2B4RM52_STYPI</name>
<keyword evidence="2" id="KW-1185">Reference proteome</keyword>
<gene>
    <name evidence="1" type="ORF">AWC38_SpisGene18250</name>
</gene>